<feature type="transmembrane region" description="Helical" evidence="8">
    <location>
        <begin position="454"/>
        <end position="476"/>
    </location>
</feature>
<dbReference type="Gene3D" id="1.25.40.20">
    <property type="entry name" value="Ankyrin repeat-containing domain"/>
    <property type="match status" value="2"/>
</dbReference>
<feature type="transmembrane region" description="Helical" evidence="8">
    <location>
        <begin position="412"/>
        <end position="434"/>
    </location>
</feature>
<evidence type="ECO:0000256" key="6">
    <source>
        <dbReference type="ARBA" id="ARBA00023136"/>
    </source>
</evidence>
<comment type="subcellular location">
    <subcellularLocation>
        <location evidence="1">Membrane</location>
        <topology evidence="1">Multi-pass membrane protein</topology>
    </subcellularLocation>
</comment>
<dbReference type="PANTHER" id="PTHR24186">
    <property type="entry name" value="PROTEIN PHOSPHATASE 1 REGULATORY SUBUNIT"/>
    <property type="match status" value="1"/>
</dbReference>
<keyword evidence="4 8" id="KW-1133">Transmembrane helix</keyword>
<feature type="repeat" description="ANK" evidence="7">
    <location>
        <begin position="16"/>
        <end position="48"/>
    </location>
</feature>
<name>A0A540MWR3_MALBA</name>
<comment type="caution">
    <text evidence="10">The sequence shown here is derived from an EMBL/GenBank/DDBJ whole genome shotgun (WGS) entry which is preliminary data.</text>
</comment>
<dbReference type="Proteomes" id="UP000315295">
    <property type="component" value="Unassembled WGS sequence"/>
</dbReference>
<proteinExistence type="predicted"/>
<feature type="transmembrane region" description="Helical" evidence="8">
    <location>
        <begin position="518"/>
        <end position="542"/>
    </location>
</feature>
<feature type="transmembrane region" description="Helical" evidence="8">
    <location>
        <begin position="201"/>
        <end position="221"/>
    </location>
</feature>
<evidence type="ECO:0000259" key="9">
    <source>
        <dbReference type="Pfam" id="PF13962"/>
    </source>
</evidence>
<organism evidence="10 11">
    <name type="scientific">Malus baccata</name>
    <name type="common">Siberian crab apple</name>
    <name type="synonym">Pyrus baccata</name>
    <dbReference type="NCBI Taxonomy" id="106549"/>
    <lineage>
        <taxon>Eukaryota</taxon>
        <taxon>Viridiplantae</taxon>
        <taxon>Streptophyta</taxon>
        <taxon>Embryophyta</taxon>
        <taxon>Tracheophyta</taxon>
        <taxon>Spermatophyta</taxon>
        <taxon>Magnoliopsida</taxon>
        <taxon>eudicotyledons</taxon>
        <taxon>Gunneridae</taxon>
        <taxon>Pentapetalae</taxon>
        <taxon>rosids</taxon>
        <taxon>fabids</taxon>
        <taxon>Rosales</taxon>
        <taxon>Rosaceae</taxon>
        <taxon>Amygdaloideae</taxon>
        <taxon>Maleae</taxon>
        <taxon>Malus</taxon>
    </lineage>
</organism>
<protein>
    <recommendedName>
        <fullName evidence="9">PGG domain-containing protein</fullName>
    </recommendedName>
</protein>
<feature type="transmembrane region" description="Helical" evidence="8">
    <location>
        <begin position="488"/>
        <end position="512"/>
    </location>
</feature>
<dbReference type="InterPro" id="IPR026961">
    <property type="entry name" value="PGG_dom"/>
</dbReference>
<dbReference type="PANTHER" id="PTHR24186:SF46">
    <property type="entry name" value="PROTEIN ACCELERATED CELL DEATH 6-LIKE"/>
    <property type="match status" value="1"/>
</dbReference>
<evidence type="ECO:0000313" key="10">
    <source>
        <dbReference type="EMBL" id="TQE03232.1"/>
    </source>
</evidence>
<reference evidence="10 11" key="1">
    <citation type="journal article" date="2019" name="G3 (Bethesda)">
        <title>Sequencing of a Wild Apple (Malus baccata) Genome Unravels the Differences Between Cultivated and Wild Apple Species Regarding Disease Resistance and Cold Tolerance.</title>
        <authorList>
            <person name="Chen X."/>
        </authorList>
    </citation>
    <scope>NUCLEOTIDE SEQUENCE [LARGE SCALE GENOMIC DNA]</scope>
    <source>
        <strain evidence="11">cv. Shandingzi</strain>
        <tissue evidence="10">Leaves</tissue>
    </source>
</reference>
<feature type="domain" description="PGG" evidence="9">
    <location>
        <begin position="406"/>
        <end position="512"/>
    </location>
</feature>
<evidence type="ECO:0000256" key="5">
    <source>
        <dbReference type="ARBA" id="ARBA00023043"/>
    </source>
</evidence>
<evidence type="ECO:0000256" key="7">
    <source>
        <dbReference type="PROSITE-ProRule" id="PRU00023"/>
    </source>
</evidence>
<dbReference type="EMBL" id="VIEB01000159">
    <property type="protein sequence ID" value="TQE03232.1"/>
    <property type="molecule type" value="Genomic_DNA"/>
</dbReference>
<dbReference type="PROSITE" id="PS50297">
    <property type="entry name" value="ANK_REP_REGION"/>
    <property type="match status" value="2"/>
</dbReference>
<dbReference type="PROSITE" id="PS50088">
    <property type="entry name" value="ANK_REPEAT"/>
    <property type="match status" value="2"/>
</dbReference>
<keyword evidence="11" id="KW-1185">Reference proteome</keyword>
<dbReference type="SMART" id="SM00248">
    <property type="entry name" value="ANK"/>
    <property type="match status" value="6"/>
</dbReference>
<dbReference type="AlphaFoldDB" id="A0A540MWR3"/>
<keyword evidence="2 8" id="KW-0812">Transmembrane</keyword>
<evidence type="ECO:0000256" key="1">
    <source>
        <dbReference type="ARBA" id="ARBA00004141"/>
    </source>
</evidence>
<dbReference type="STRING" id="106549.A0A540MWR3"/>
<gene>
    <name evidence="10" type="ORF">C1H46_011133</name>
</gene>
<dbReference type="InterPro" id="IPR036770">
    <property type="entry name" value="Ankyrin_rpt-contain_sf"/>
</dbReference>
<sequence>MEKKGAGNTFNEKDGRGNTALHVAVENNHQDVAMFLVGKDGSTSHSTNNSSKTPLCMAAETANLELVKAMVANTPYSTTDANSGNFWQGSNGNLILRSAIIWRKKGGTNIEKAGLETSNAVLLVFMTMLMSLSFISVWGFLAGDACFLYLKPIVSQWWLPRTNRKKYTKLLLKCICHVDLLETILSKMDPADLINSTDEEWMAPLTLAAYIGNFVAVRVLLHKFSGLAYKGDENQFLPIHVASKKGHCRVVEEFLNHCPDLRESCDGEGRNILHVAAAHGRVNVVRYIIGKRNLQVLSKQRDQSGNTPLHIAVQNWLPKIVKILSLCNVYERASLNSLNNAGMTALDLAEKTEVDKEMLFRRKLTLMALNLANAPRSEERTATKAKLVEDSVLKSSHNSDNLMFSKESVNTLLLVSTLVVSITFVQAFTIPGGYTSSGNDVGTPIFLTHSLFKIFLICNTVAMCGSITASIALMWAQTHDPKITYAAMRFTLPVLGVTLTMMSSSFLAGVALTVYHDLWLRIFVYAMGFFFTVFIIVLLAPLIDVPVAYVPSSLRGYLILSLYLLMFVSGYNFDEDWSSRWSL</sequence>
<keyword evidence="5 7" id="KW-0040">ANK repeat</keyword>
<keyword evidence="6 8" id="KW-0472">Membrane</keyword>
<dbReference type="Pfam" id="PF13962">
    <property type="entry name" value="PGG"/>
    <property type="match status" value="1"/>
</dbReference>
<evidence type="ECO:0000256" key="4">
    <source>
        <dbReference type="ARBA" id="ARBA00022989"/>
    </source>
</evidence>
<evidence type="ECO:0000256" key="3">
    <source>
        <dbReference type="ARBA" id="ARBA00022737"/>
    </source>
</evidence>
<feature type="transmembrane region" description="Helical" evidence="8">
    <location>
        <begin position="120"/>
        <end position="141"/>
    </location>
</feature>
<evidence type="ECO:0000256" key="2">
    <source>
        <dbReference type="ARBA" id="ARBA00022692"/>
    </source>
</evidence>
<dbReference type="InterPro" id="IPR002110">
    <property type="entry name" value="Ankyrin_rpt"/>
</dbReference>
<dbReference type="SUPFAM" id="SSF48403">
    <property type="entry name" value="Ankyrin repeat"/>
    <property type="match status" value="2"/>
</dbReference>
<evidence type="ECO:0000256" key="8">
    <source>
        <dbReference type="SAM" id="Phobius"/>
    </source>
</evidence>
<keyword evidence="3" id="KW-0677">Repeat</keyword>
<accession>A0A540MWR3</accession>
<evidence type="ECO:0000313" key="11">
    <source>
        <dbReference type="Proteomes" id="UP000315295"/>
    </source>
</evidence>
<feature type="repeat" description="ANK" evidence="7">
    <location>
        <begin position="268"/>
        <end position="289"/>
    </location>
</feature>
<dbReference type="GO" id="GO:0005886">
    <property type="term" value="C:plasma membrane"/>
    <property type="evidence" value="ECO:0007669"/>
    <property type="project" value="TreeGrafter"/>
</dbReference>
<feature type="transmembrane region" description="Helical" evidence="8">
    <location>
        <begin position="554"/>
        <end position="573"/>
    </location>
</feature>
<dbReference type="Pfam" id="PF12796">
    <property type="entry name" value="Ank_2"/>
    <property type="match status" value="2"/>
</dbReference>